<feature type="compositionally biased region" description="Basic and acidic residues" evidence="1">
    <location>
        <begin position="20"/>
        <end position="37"/>
    </location>
</feature>
<name>A0A9W8JGD8_9AGAR</name>
<dbReference type="AlphaFoldDB" id="A0A9W8JGD8"/>
<feature type="non-terminal residue" evidence="2">
    <location>
        <position position="283"/>
    </location>
</feature>
<accession>A0A9W8JGD8</accession>
<sequence length="283" mass="31701">MPQANSIPFETANLDLISDRPRKVSEYRLPARERERTYSLPNRPENISFTRSNSQSDEDESDSDPLARMRLNLERTTFLLSRLKVGLSSKPEVIEIKPPASDSSDEYPHYHYHDKPRKRGPRPDYVVAPPTMERMDSTSTNNSTQFSLEVSNYNYLGPNDGHDDHGSEFHQLALSSRTEKDHLAPYGYSPLPHVIVAGHEGATACGRQVWLAKIAEEAEPRDAAFAVGVASSLPLPHAYEDDEHVLGVASVPPSRSRRLARTWARAWTLGVRISRDASFLVVG</sequence>
<protein>
    <submittedName>
        <fullName evidence="2">Uncharacterized protein</fullName>
    </submittedName>
</protein>
<feature type="region of interest" description="Disordered" evidence="1">
    <location>
        <begin position="96"/>
        <end position="144"/>
    </location>
</feature>
<dbReference type="EMBL" id="JANBPK010000845">
    <property type="protein sequence ID" value="KAJ2930340.1"/>
    <property type="molecule type" value="Genomic_DNA"/>
</dbReference>
<reference evidence="2" key="1">
    <citation type="submission" date="2022-06" db="EMBL/GenBank/DDBJ databases">
        <title>Genome Sequence of Candolleomyces eurysporus.</title>
        <authorList>
            <person name="Buettner E."/>
        </authorList>
    </citation>
    <scope>NUCLEOTIDE SEQUENCE</scope>
    <source>
        <strain evidence="2">VTCC 930004</strain>
    </source>
</reference>
<dbReference type="Proteomes" id="UP001140091">
    <property type="component" value="Unassembled WGS sequence"/>
</dbReference>
<evidence type="ECO:0000256" key="1">
    <source>
        <dbReference type="SAM" id="MobiDB-lite"/>
    </source>
</evidence>
<gene>
    <name evidence="2" type="ORF">H1R20_g6748</name>
</gene>
<keyword evidence="3" id="KW-1185">Reference proteome</keyword>
<evidence type="ECO:0000313" key="2">
    <source>
        <dbReference type="EMBL" id="KAJ2930340.1"/>
    </source>
</evidence>
<organism evidence="2 3">
    <name type="scientific">Candolleomyces eurysporus</name>
    <dbReference type="NCBI Taxonomy" id="2828524"/>
    <lineage>
        <taxon>Eukaryota</taxon>
        <taxon>Fungi</taxon>
        <taxon>Dikarya</taxon>
        <taxon>Basidiomycota</taxon>
        <taxon>Agaricomycotina</taxon>
        <taxon>Agaricomycetes</taxon>
        <taxon>Agaricomycetidae</taxon>
        <taxon>Agaricales</taxon>
        <taxon>Agaricineae</taxon>
        <taxon>Psathyrellaceae</taxon>
        <taxon>Candolleomyces</taxon>
    </lineage>
</organism>
<comment type="caution">
    <text evidence="2">The sequence shown here is derived from an EMBL/GenBank/DDBJ whole genome shotgun (WGS) entry which is preliminary data.</text>
</comment>
<feature type="region of interest" description="Disordered" evidence="1">
    <location>
        <begin position="20"/>
        <end position="66"/>
    </location>
</feature>
<dbReference type="OrthoDB" id="2923045at2759"/>
<proteinExistence type="predicted"/>
<evidence type="ECO:0000313" key="3">
    <source>
        <dbReference type="Proteomes" id="UP001140091"/>
    </source>
</evidence>